<reference evidence="4 5" key="1">
    <citation type="submission" date="2022-11" db="EMBL/GenBank/DDBJ databases">
        <title>Minimal conservation of predation-associated metabolite biosynthetic gene clusters underscores biosynthetic potential of Myxococcota including descriptions for ten novel species: Archangium lansinium sp. nov., Myxococcus landrumus sp. nov., Nannocystis bai.</title>
        <authorList>
            <person name="Ahearne A."/>
            <person name="Stevens C."/>
            <person name="Phillips K."/>
        </authorList>
    </citation>
    <scope>NUCLEOTIDE SEQUENCE [LARGE SCALE GENOMIC DNA]</scope>
    <source>
        <strain evidence="4 5">MIWBW</strain>
    </source>
</reference>
<dbReference type="PANTHER" id="PTHR30273:SF2">
    <property type="entry name" value="PROTEIN FECR"/>
    <property type="match status" value="1"/>
</dbReference>
<evidence type="ECO:0000256" key="2">
    <source>
        <dbReference type="SAM" id="Phobius"/>
    </source>
</evidence>
<evidence type="ECO:0000313" key="4">
    <source>
        <dbReference type="EMBL" id="MCY1074426.1"/>
    </source>
</evidence>
<organism evidence="4 5">
    <name type="scientific">Archangium lansingense</name>
    <dbReference type="NCBI Taxonomy" id="2995310"/>
    <lineage>
        <taxon>Bacteria</taxon>
        <taxon>Pseudomonadati</taxon>
        <taxon>Myxococcota</taxon>
        <taxon>Myxococcia</taxon>
        <taxon>Myxococcales</taxon>
        <taxon>Cystobacterineae</taxon>
        <taxon>Archangiaceae</taxon>
        <taxon>Archangium</taxon>
    </lineage>
</organism>
<gene>
    <name evidence="4" type="ORF">OV287_07995</name>
</gene>
<evidence type="ECO:0000259" key="3">
    <source>
        <dbReference type="Pfam" id="PF04773"/>
    </source>
</evidence>
<proteinExistence type="predicted"/>
<keyword evidence="2" id="KW-0472">Membrane</keyword>
<keyword evidence="2" id="KW-0812">Transmembrane</keyword>
<feature type="transmembrane region" description="Helical" evidence="2">
    <location>
        <begin position="50"/>
        <end position="68"/>
    </location>
</feature>
<comment type="caution">
    <text evidence="4">The sequence shown here is derived from an EMBL/GenBank/DDBJ whole genome shotgun (WGS) entry which is preliminary data.</text>
</comment>
<keyword evidence="5" id="KW-1185">Reference proteome</keyword>
<dbReference type="PANTHER" id="PTHR30273">
    <property type="entry name" value="PERIPLASMIC SIGNAL SENSOR AND SIGMA FACTOR ACTIVATOR FECR-RELATED"/>
    <property type="match status" value="1"/>
</dbReference>
<feature type="region of interest" description="Disordered" evidence="1">
    <location>
        <begin position="192"/>
        <end position="250"/>
    </location>
</feature>
<dbReference type="RefSeq" id="WP_267533392.1">
    <property type="nucleotide sequence ID" value="NZ_JAPNKA010000001.1"/>
</dbReference>
<dbReference type="Gene3D" id="2.60.120.1440">
    <property type="match status" value="1"/>
</dbReference>
<sequence>MMSHRDFRAELKQEETLRATQGMPVPARHAVRLRLQGTLQPRARRTVPRWIWAGAFTMAMVVVLLVLGRAPPTPEALGRFQIVSASRELTTRQHAEDLEIEKGQATLVDAESGVTVQNLGPLVFRQESGGLRIVRGGAELSVTTRLEGSAPAVVRVSDGEIQVLGTRFTVQQGEGRGTVTLHEGAIRFVPARGGSEVRLQPGQSLDWPLPEEPAVPGPPPPISTLPAPPSNGPRSSKARPPGEPKTPQLSAEEFLREVDVLRSRKEFEGAARLLGEGLRTQPPAMRELLSFELGSLLTYQLRDPRRACTHWAWHGRQFIRGRYDAEVSRAQAVLDCPRDGQEREP</sequence>
<feature type="domain" description="FecR protein" evidence="3">
    <location>
        <begin position="127"/>
        <end position="187"/>
    </location>
</feature>
<dbReference type="InterPro" id="IPR012373">
    <property type="entry name" value="Ferrdict_sens_TM"/>
</dbReference>
<dbReference type="EMBL" id="JAPNKA010000001">
    <property type="protein sequence ID" value="MCY1074426.1"/>
    <property type="molecule type" value="Genomic_DNA"/>
</dbReference>
<evidence type="ECO:0000313" key="5">
    <source>
        <dbReference type="Proteomes" id="UP001207654"/>
    </source>
</evidence>
<dbReference type="Pfam" id="PF04773">
    <property type="entry name" value="FecR"/>
    <property type="match status" value="1"/>
</dbReference>
<protein>
    <submittedName>
        <fullName evidence="4">FecR domain-containing protein</fullName>
    </submittedName>
</protein>
<name>A0ABT3ZYN0_9BACT</name>
<feature type="compositionally biased region" description="Pro residues" evidence="1">
    <location>
        <begin position="210"/>
        <end position="231"/>
    </location>
</feature>
<dbReference type="Proteomes" id="UP001207654">
    <property type="component" value="Unassembled WGS sequence"/>
</dbReference>
<dbReference type="InterPro" id="IPR006860">
    <property type="entry name" value="FecR"/>
</dbReference>
<evidence type="ECO:0000256" key="1">
    <source>
        <dbReference type="SAM" id="MobiDB-lite"/>
    </source>
</evidence>
<keyword evidence="2" id="KW-1133">Transmembrane helix</keyword>
<accession>A0ABT3ZYN0</accession>